<proteinExistence type="predicted"/>
<comment type="caution">
    <text evidence="1">The sequence shown here is derived from an EMBL/GenBank/DDBJ whole genome shotgun (WGS) entry which is preliminary data.</text>
</comment>
<keyword evidence="2" id="KW-1185">Reference proteome</keyword>
<gene>
    <name evidence="1" type="ORF">HPB49_004910</name>
</gene>
<accession>A0ACB8DV38</accession>
<name>A0ACB8DV38_DERSI</name>
<organism evidence="1 2">
    <name type="scientific">Dermacentor silvarum</name>
    <name type="common">Tick</name>
    <dbReference type="NCBI Taxonomy" id="543639"/>
    <lineage>
        <taxon>Eukaryota</taxon>
        <taxon>Metazoa</taxon>
        <taxon>Ecdysozoa</taxon>
        <taxon>Arthropoda</taxon>
        <taxon>Chelicerata</taxon>
        <taxon>Arachnida</taxon>
        <taxon>Acari</taxon>
        <taxon>Parasitiformes</taxon>
        <taxon>Ixodida</taxon>
        <taxon>Ixodoidea</taxon>
        <taxon>Ixodidae</taxon>
        <taxon>Rhipicephalinae</taxon>
        <taxon>Dermacentor</taxon>
    </lineage>
</organism>
<dbReference type="EMBL" id="CM023470">
    <property type="protein sequence ID" value="KAH7978248.1"/>
    <property type="molecule type" value="Genomic_DNA"/>
</dbReference>
<protein>
    <submittedName>
        <fullName evidence="1">Uncharacterized protein</fullName>
    </submittedName>
</protein>
<sequence>MDEALMINWIQTVWNRRLGALLRCPSMLVLDAFRGHLTAGVKQALRDGRTELAIIPGGMTSTLQPLDVLNKPSKDWVRELYNQWMAGDNPKIPVGMQRRQPLATVATWVSQAWCSLPDDMVVQAFKKCCISNSLDGTEVDMLWDAASEQQLSSDESAGSLNE</sequence>
<evidence type="ECO:0000313" key="2">
    <source>
        <dbReference type="Proteomes" id="UP000821865"/>
    </source>
</evidence>
<reference evidence="1" key="1">
    <citation type="submission" date="2020-05" db="EMBL/GenBank/DDBJ databases">
        <title>Large-scale comparative analyses of tick genomes elucidate their genetic diversity and vector capacities.</title>
        <authorList>
            <person name="Jia N."/>
            <person name="Wang J."/>
            <person name="Shi W."/>
            <person name="Du L."/>
            <person name="Sun Y."/>
            <person name="Zhan W."/>
            <person name="Jiang J."/>
            <person name="Wang Q."/>
            <person name="Zhang B."/>
            <person name="Ji P."/>
            <person name="Sakyi L.B."/>
            <person name="Cui X."/>
            <person name="Yuan T."/>
            <person name="Jiang B."/>
            <person name="Yang W."/>
            <person name="Lam T.T.-Y."/>
            <person name="Chang Q."/>
            <person name="Ding S."/>
            <person name="Wang X."/>
            <person name="Zhu J."/>
            <person name="Ruan X."/>
            <person name="Zhao L."/>
            <person name="Wei J."/>
            <person name="Que T."/>
            <person name="Du C."/>
            <person name="Cheng J."/>
            <person name="Dai P."/>
            <person name="Han X."/>
            <person name="Huang E."/>
            <person name="Gao Y."/>
            <person name="Liu J."/>
            <person name="Shao H."/>
            <person name="Ye R."/>
            <person name="Li L."/>
            <person name="Wei W."/>
            <person name="Wang X."/>
            <person name="Wang C."/>
            <person name="Yang T."/>
            <person name="Huo Q."/>
            <person name="Li W."/>
            <person name="Guo W."/>
            <person name="Chen H."/>
            <person name="Zhou L."/>
            <person name="Ni X."/>
            <person name="Tian J."/>
            <person name="Zhou Y."/>
            <person name="Sheng Y."/>
            <person name="Liu T."/>
            <person name="Pan Y."/>
            <person name="Xia L."/>
            <person name="Li J."/>
            <person name="Zhao F."/>
            <person name="Cao W."/>
        </authorList>
    </citation>
    <scope>NUCLEOTIDE SEQUENCE</scope>
    <source>
        <strain evidence="1">Dsil-2018</strain>
    </source>
</reference>
<dbReference type="Proteomes" id="UP000821865">
    <property type="component" value="Chromosome 1"/>
</dbReference>
<evidence type="ECO:0000313" key="1">
    <source>
        <dbReference type="EMBL" id="KAH7978248.1"/>
    </source>
</evidence>